<dbReference type="AlphaFoldDB" id="A0A914EG02"/>
<dbReference type="CDD" id="cd00096">
    <property type="entry name" value="Ig"/>
    <property type="match status" value="1"/>
</dbReference>
<feature type="domain" description="Ig-like" evidence="1">
    <location>
        <begin position="1"/>
        <end position="91"/>
    </location>
</feature>
<dbReference type="PROSITE" id="PS50835">
    <property type="entry name" value="IG_LIKE"/>
    <property type="match status" value="1"/>
</dbReference>
<dbReference type="WBParaSite" id="ACRNAN_scaffold75.g20666.t1">
    <property type="protein sequence ID" value="ACRNAN_scaffold75.g20666.t1"/>
    <property type="gene ID" value="ACRNAN_scaffold75.g20666"/>
</dbReference>
<dbReference type="Proteomes" id="UP000887540">
    <property type="component" value="Unplaced"/>
</dbReference>
<evidence type="ECO:0000259" key="1">
    <source>
        <dbReference type="PROSITE" id="PS50835"/>
    </source>
</evidence>
<sequence length="377" mass="42940">MSLIAGFTAKLQCTVFRCGLERATVQWLKDELIIFNDTEFLASSGLDPGSVILERTASPEYVTKDTCITEDYILLLKNLTIQDAGKYRCQLVDFPQQLDFHVDVLDSGLKGGFHENFTYDLNECCIEQGISPLCRAMCKPRDMSLTLFDPTSCQNEDYKNFLYCATDGGRHNYIPCCRQRSIPSFCYDFCSFNFKMLKRSHRLCLYYLPEIFACFNSQHSFYPEAPTNLRTKFDRDGMKLCWTHPSSLQNDPAVSFGVHVKEMPQMIMQGDISLIKKSGETIPSQPIPLRNKRASVVLSHESVVNQRVEFKELDPRNIRKSPDGEICISLNTLKKGTRYLAHVEASNEHGASEPSAPLFISTQKNETVFQMLNNHQN</sequence>
<dbReference type="SUPFAM" id="SSF48726">
    <property type="entry name" value="Immunoglobulin"/>
    <property type="match status" value="1"/>
</dbReference>
<dbReference type="Gene3D" id="2.60.40.10">
    <property type="entry name" value="Immunoglobulins"/>
    <property type="match status" value="2"/>
</dbReference>
<dbReference type="InterPro" id="IPR002602">
    <property type="entry name" value="DB"/>
</dbReference>
<dbReference type="InterPro" id="IPR003961">
    <property type="entry name" value="FN3_dom"/>
</dbReference>
<evidence type="ECO:0000313" key="3">
    <source>
        <dbReference type="WBParaSite" id="ACRNAN_scaffold75.g20666.t1"/>
    </source>
</evidence>
<accession>A0A914EG02</accession>
<dbReference type="Pfam" id="PF01682">
    <property type="entry name" value="DB"/>
    <property type="match status" value="1"/>
</dbReference>
<evidence type="ECO:0000313" key="2">
    <source>
        <dbReference type="Proteomes" id="UP000887540"/>
    </source>
</evidence>
<protein>
    <submittedName>
        <fullName evidence="3">Ig-like domain-containing protein</fullName>
    </submittedName>
</protein>
<dbReference type="InterPro" id="IPR013783">
    <property type="entry name" value="Ig-like_fold"/>
</dbReference>
<reference evidence="3" key="1">
    <citation type="submission" date="2022-11" db="UniProtKB">
        <authorList>
            <consortium name="WormBaseParasite"/>
        </authorList>
    </citation>
    <scope>IDENTIFICATION</scope>
</reference>
<dbReference type="InterPro" id="IPR007110">
    <property type="entry name" value="Ig-like_dom"/>
</dbReference>
<dbReference type="SUPFAM" id="SSF49265">
    <property type="entry name" value="Fibronectin type III"/>
    <property type="match status" value="1"/>
</dbReference>
<keyword evidence="2" id="KW-1185">Reference proteome</keyword>
<dbReference type="CDD" id="cd00063">
    <property type="entry name" value="FN3"/>
    <property type="match status" value="1"/>
</dbReference>
<dbReference type="InterPro" id="IPR036179">
    <property type="entry name" value="Ig-like_dom_sf"/>
</dbReference>
<name>A0A914EG02_9BILA</name>
<organism evidence="2 3">
    <name type="scientific">Acrobeloides nanus</name>
    <dbReference type="NCBI Taxonomy" id="290746"/>
    <lineage>
        <taxon>Eukaryota</taxon>
        <taxon>Metazoa</taxon>
        <taxon>Ecdysozoa</taxon>
        <taxon>Nematoda</taxon>
        <taxon>Chromadorea</taxon>
        <taxon>Rhabditida</taxon>
        <taxon>Tylenchina</taxon>
        <taxon>Cephalobomorpha</taxon>
        <taxon>Cephaloboidea</taxon>
        <taxon>Cephalobidae</taxon>
        <taxon>Acrobeloides</taxon>
    </lineage>
</organism>
<proteinExistence type="predicted"/>
<dbReference type="InterPro" id="IPR036116">
    <property type="entry name" value="FN3_sf"/>
</dbReference>